<dbReference type="EMBL" id="LR798192">
    <property type="protein sequence ID" value="CAB5079632.1"/>
    <property type="molecule type" value="Genomic_DNA"/>
</dbReference>
<feature type="compositionally biased region" description="Polar residues" evidence="1">
    <location>
        <begin position="1"/>
        <end position="13"/>
    </location>
</feature>
<feature type="compositionally biased region" description="Basic and acidic residues" evidence="1">
    <location>
        <begin position="16"/>
        <end position="26"/>
    </location>
</feature>
<protein>
    <submittedName>
        <fullName evidence="2">Uncharacterized protein</fullName>
    </submittedName>
</protein>
<proteinExistence type="predicted"/>
<sequence length="166" mass="18638">MTQRVSRKQSSPETLVRSEADRDTETVRSQAQRPRRNSIGVPRLTLAVQREIPGYHLCWMNDDGNVEQALDSGYEFVVKGETELENGVTPSNVDASDKIKVKVGTTQQGDVLYAFLMKIRQEWHEEDMAQIEEENKRVEDAIAGGNINGNVGQDGKYVSNISIKRS</sequence>
<reference evidence="2" key="1">
    <citation type="submission" date="2020-05" db="EMBL/GenBank/DDBJ databases">
        <authorList>
            <person name="Chiriac C."/>
            <person name="Salcher M."/>
            <person name="Ghai R."/>
            <person name="Kavagutti S V."/>
        </authorList>
    </citation>
    <scope>NUCLEOTIDE SEQUENCE</scope>
</reference>
<feature type="region of interest" description="Disordered" evidence="1">
    <location>
        <begin position="1"/>
        <end position="38"/>
    </location>
</feature>
<accession>A0A6J7VPJ1</accession>
<evidence type="ECO:0000256" key="1">
    <source>
        <dbReference type="SAM" id="MobiDB-lite"/>
    </source>
</evidence>
<name>A0A6J7VPJ1_9CAUD</name>
<organism evidence="2">
    <name type="scientific">uncultured Caudovirales phage</name>
    <dbReference type="NCBI Taxonomy" id="2100421"/>
    <lineage>
        <taxon>Viruses</taxon>
        <taxon>Duplodnaviria</taxon>
        <taxon>Heunggongvirae</taxon>
        <taxon>Uroviricota</taxon>
        <taxon>Caudoviricetes</taxon>
        <taxon>Peduoviridae</taxon>
        <taxon>Maltschvirus</taxon>
        <taxon>Maltschvirus maltsch</taxon>
    </lineage>
</organism>
<gene>
    <name evidence="2" type="ORF">UFOVP146_50</name>
</gene>
<evidence type="ECO:0000313" key="2">
    <source>
        <dbReference type="EMBL" id="CAB5079632.1"/>
    </source>
</evidence>